<dbReference type="InterPro" id="IPR028119">
    <property type="entry name" value="Snapin/Pallidin/Snn1"/>
</dbReference>
<protein>
    <submittedName>
        <fullName evidence="3">Biogenesis of lysosome-related organelles complex 1 subunit</fullName>
    </submittedName>
</protein>
<dbReference type="EMBL" id="JANTQA010000051">
    <property type="protein sequence ID" value="KAJ3430314.1"/>
    <property type="molecule type" value="Genomic_DNA"/>
</dbReference>
<proteinExistence type="predicted"/>
<feature type="region of interest" description="Disordered" evidence="2">
    <location>
        <begin position="1"/>
        <end position="61"/>
    </location>
</feature>
<dbReference type="Proteomes" id="UP001146793">
    <property type="component" value="Unassembled WGS sequence"/>
</dbReference>
<gene>
    <name evidence="3" type="ORF">M0812_23318</name>
</gene>
<organism evidence="3 4">
    <name type="scientific">Anaeramoeba flamelloides</name>
    <dbReference type="NCBI Taxonomy" id="1746091"/>
    <lineage>
        <taxon>Eukaryota</taxon>
        <taxon>Metamonada</taxon>
        <taxon>Anaeramoebidae</taxon>
        <taxon>Anaeramoeba</taxon>
    </lineage>
</organism>
<dbReference type="AlphaFoldDB" id="A0AAV7YS96"/>
<feature type="coiled-coil region" evidence="1">
    <location>
        <begin position="117"/>
        <end position="144"/>
    </location>
</feature>
<name>A0AAV7YS96_9EUKA</name>
<evidence type="ECO:0000313" key="3">
    <source>
        <dbReference type="EMBL" id="KAJ3430314.1"/>
    </source>
</evidence>
<comment type="caution">
    <text evidence="3">The sequence shown here is derived from an EMBL/GenBank/DDBJ whole genome shotgun (WGS) entry which is preliminary data.</text>
</comment>
<feature type="compositionally biased region" description="Basic and acidic residues" evidence="2">
    <location>
        <begin position="1"/>
        <end position="44"/>
    </location>
</feature>
<evidence type="ECO:0000256" key="2">
    <source>
        <dbReference type="SAM" id="MobiDB-lite"/>
    </source>
</evidence>
<accession>A0AAV7YS96</accession>
<sequence>MEQKIETLQESEKINKTNEQTKKKEIIEQKIEIKEKENEKKQEQEQEMENEEKNEKETQQLNEQIENLSSCFQDLFHIPLVGIENKLFEISNEQAELLKQLPKKQEARIRFNKMKELDQAFEKIPEYTQKIQKLKKEMNFITSKVNSLLSSTKKQAEKVSKK</sequence>
<evidence type="ECO:0000313" key="4">
    <source>
        <dbReference type="Proteomes" id="UP001146793"/>
    </source>
</evidence>
<evidence type="ECO:0000256" key="1">
    <source>
        <dbReference type="SAM" id="Coils"/>
    </source>
</evidence>
<reference evidence="3" key="1">
    <citation type="submission" date="2022-08" db="EMBL/GenBank/DDBJ databases">
        <title>Novel sulphate-reducing endosymbionts in the free-living metamonad Anaeramoeba.</title>
        <authorList>
            <person name="Jerlstrom-Hultqvist J."/>
            <person name="Cepicka I."/>
            <person name="Gallot-Lavallee L."/>
            <person name="Salas-Leiva D."/>
            <person name="Curtis B.A."/>
            <person name="Zahonova K."/>
            <person name="Pipaliya S."/>
            <person name="Dacks J."/>
            <person name="Roger A.J."/>
        </authorList>
    </citation>
    <scope>NUCLEOTIDE SEQUENCE</scope>
    <source>
        <strain evidence="3">Busselton2</strain>
    </source>
</reference>
<keyword evidence="1" id="KW-0175">Coiled coil</keyword>
<dbReference type="Pfam" id="PF14712">
    <property type="entry name" value="Snapin_Pallidin"/>
    <property type="match status" value="1"/>
</dbReference>